<dbReference type="AlphaFoldDB" id="A0A916ZU23"/>
<feature type="transmembrane region" description="Helical" evidence="1">
    <location>
        <begin position="88"/>
        <end position="107"/>
    </location>
</feature>
<name>A0A916ZU23_9SPHN</name>
<accession>A0A916ZU23</accession>
<gene>
    <name evidence="2" type="ORF">GCM10011529_18790</name>
</gene>
<evidence type="ECO:0008006" key="4">
    <source>
        <dbReference type="Google" id="ProtNLM"/>
    </source>
</evidence>
<reference evidence="2" key="1">
    <citation type="journal article" date="2014" name="Int. J. Syst. Evol. Microbiol.">
        <title>Complete genome sequence of Corynebacterium casei LMG S-19264T (=DSM 44701T), isolated from a smear-ripened cheese.</title>
        <authorList>
            <consortium name="US DOE Joint Genome Institute (JGI-PGF)"/>
            <person name="Walter F."/>
            <person name="Albersmeier A."/>
            <person name="Kalinowski J."/>
            <person name="Ruckert C."/>
        </authorList>
    </citation>
    <scope>NUCLEOTIDE SEQUENCE</scope>
    <source>
        <strain evidence="2">CGMCC 1.15519</strain>
    </source>
</reference>
<dbReference type="InterPro" id="IPR021218">
    <property type="entry name" value="DUF2784"/>
</dbReference>
<proteinExistence type="predicted"/>
<evidence type="ECO:0000313" key="3">
    <source>
        <dbReference type="Proteomes" id="UP000635071"/>
    </source>
</evidence>
<keyword evidence="1" id="KW-0812">Transmembrane</keyword>
<evidence type="ECO:0000313" key="2">
    <source>
        <dbReference type="EMBL" id="GGE12640.1"/>
    </source>
</evidence>
<protein>
    <recommendedName>
        <fullName evidence="4">DUF2784 domain-containing protein</fullName>
    </recommendedName>
</protein>
<comment type="caution">
    <text evidence="2">The sequence shown here is derived from an EMBL/GenBank/DDBJ whole genome shotgun (WGS) entry which is preliminary data.</text>
</comment>
<dbReference type="EMBL" id="BMJM01000005">
    <property type="protein sequence ID" value="GGE12640.1"/>
    <property type="molecule type" value="Genomic_DNA"/>
</dbReference>
<organism evidence="2 3">
    <name type="scientific">Sandarakinorhabdus glacialis</name>
    <dbReference type="NCBI Taxonomy" id="1614636"/>
    <lineage>
        <taxon>Bacteria</taxon>
        <taxon>Pseudomonadati</taxon>
        <taxon>Pseudomonadota</taxon>
        <taxon>Alphaproteobacteria</taxon>
        <taxon>Sphingomonadales</taxon>
        <taxon>Sphingosinicellaceae</taxon>
        <taxon>Sandarakinorhabdus</taxon>
    </lineage>
</organism>
<dbReference type="RefSeq" id="WP_279380361.1">
    <property type="nucleotide sequence ID" value="NZ_BMJM01000005.1"/>
</dbReference>
<dbReference type="Proteomes" id="UP000635071">
    <property type="component" value="Unassembled WGS sequence"/>
</dbReference>
<sequence>MVAAHFAFILFALLGAGLLVRWPALIWLHLPALAWGIWIELSGRICPLTPIEMHYREAAGQGGYTGGFIDHYLTPIIYPQGLTRGTQALFAAILIGINALFYARFFWKRRQCR</sequence>
<keyword evidence="1" id="KW-1133">Transmembrane helix</keyword>
<evidence type="ECO:0000256" key="1">
    <source>
        <dbReference type="SAM" id="Phobius"/>
    </source>
</evidence>
<keyword evidence="1" id="KW-0472">Membrane</keyword>
<dbReference type="Pfam" id="PF10861">
    <property type="entry name" value="DUF2784"/>
    <property type="match status" value="1"/>
</dbReference>
<reference evidence="2" key="2">
    <citation type="submission" date="2020-09" db="EMBL/GenBank/DDBJ databases">
        <authorList>
            <person name="Sun Q."/>
            <person name="Zhou Y."/>
        </authorList>
    </citation>
    <scope>NUCLEOTIDE SEQUENCE</scope>
    <source>
        <strain evidence="2">CGMCC 1.15519</strain>
    </source>
</reference>
<keyword evidence="3" id="KW-1185">Reference proteome</keyword>